<organism evidence="1 2">
    <name type="scientific">Symbiodinium microadriaticum</name>
    <name type="common">Dinoflagellate</name>
    <name type="synonym">Zooxanthella microadriatica</name>
    <dbReference type="NCBI Taxonomy" id="2951"/>
    <lineage>
        <taxon>Eukaryota</taxon>
        <taxon>Sar</taxon>
        <taxon>Alveolata</taxon>
        <taxon>Dinophyceae</taxon>
        <taxon>Suessiales</taxon>
        <taxon>Symbiodiniaceae</taxon>
        <taxon>Symbiodinium</taxon>
    </lineage>
</organism>
<reference evidence="1 2" key="1">
    <citation type="submission" date="2016-02" db="EMBL/GenBank/DDBJ databases">
        <title>Genome analysis of coral dinoflagellate symbionts highlights evolutionary adaptations to a symbiotic lifestyle.</title>
        <authorList>
            <person name="Aranda M."/>
            <person name="Li Y."/>
            <person name="Liew Y.J."/>
            <person name="Baumgarten S."/>
            <person name="Simakov O."/>
            <person name="Wilson M."/>
            <person name="Piel J."/>
            <person name="Ashoor H."/>
            <person name="Bougouffa S."/>
            <person name="Bajic V.B."/>
            <person name="Ryu T."/>
            <person name="Ravasi T."/>
            <person name="Bayer T."/>
            <person name="Micklem G."/>
            <person name="Kim H."/>
            <person name="Bhak J."/>
            <person name="Lajeunesse T.C."/>
            <person name="Voolstra C.R."/>
        </authorList>
    </citation>
    <scope>NUCLEOTIDE SEQUENCE [LARGE SCALE GENOMIC DNA]</scope>
    <source>
        <strain evidence="1 2">CCMP2467</strain>
    </source>
</reference>
<accession>A0A1Q9C4N8</accession>
<name>A0A1Q9C4N8_SYMMI</name>
<dbReference type="OrthoDB" id="437464at2759"/>
<dbReference type="EMBL" id="LSRX01001696">
    <property type="protein sequence ID" value="OLP77888.1"/>
    <property type="molecule type" value="Genomic_DNA"/>
</dbReference>
<gene>
    <name evidence="1" type="ORF">AK812_SmicGene42012</name>
</gene>
<comment type="caution">
    <text evidence="1">The sequence shown here is derived from an EMBL/GenBank/DDBJ whole genome shotgun (WGS) entry which is preliminary data.</text>
</comment>
<dbReference type="AlphaFoldDB" id="A0A1Q9C4N8"/>
<evidence type="ECO:0000313" key="2">
    <source>
        <dbReference type="Proteomes" id="UP000186817"/>
    </source>
</evidence>
<protein>
    <submittedName>
        <fullName evidence="1">Uncharacterized protein</fullName>
    </submittedName>
</protein>
<sequence>MFAQLFEDPELLLKLKGLMKAALARSNDLLVNDALRLLSRLMRKRGLIMEPKAFKRISLEMLQSALLMQCPDLDQLEAGVALADVSF</sequence>
<evidence type="ECO:0000313" key="1">
    <source>
        <dbReference type="EMBL" id="OLP77888.1"/>
    </source>
</evidence>
<proteinExistence type="predicted"/>
<keyword evidence="2" id="KW-1185">Reference proteome</keyword>
<dbReference type="Proteomes" id="UP000186817">
    <property type="component" value="Unassembled WGS sequence"/>
</dbReference>